<dbReference type="Proteomes" id="UP001500571">
    <property type="component" value="Unassembled WGS sequence"/>
</dbReference>
<gene>
    <name evidence="2" type="ORF">GCM10009798_25930</name>
</gene>
<reference evidence="2 3" key="1">
    <citation type="journal article" date="2019" name="Int. J. Syst. Evol. Microbiol.">
        <title>The Global Catalogue of Microorganisms (GCM) 10K type strain sequencing project: providing services to taxonomists for standard genome sequencing and annotation.</title>
        <authorList>
            <consortium name="The Broad Institute Genomics Platform"/>
            <consortium name="The Broad Institute Genome Sequencing Center for Infectious Disease"/>
            <person name="Wu L."/>
            <person name="Ma J."/>
        </authorList>
    </citation>
    <scope>NUCLEOTIDE SEQUENCE [LARGE SCALE GENOMIC DNA]</scope>
    <source>
        <strain evidence="2 3">JCM 15309</strain>
    </source>
</reference>
<dbReference type="Gene3D" id="3.40.50.720">
    <property type="entry name" value="NAD(P)-binding Rossmann-like Domain"/>
    <property type="match status" value="1"/>
</dbReference>
<evidence type="ECO:0000256" key="1">
    <source>
        <dbReference type="SAM" id="MobiDB-lite"/>
    </source>
</evidence>
<feature type="region of interest" description="Disordered" evidence="1">
    <location>
        <begin position="308"/>
        <end position="328"/>
    </location>
</feature>
<sequence length="328" mass="35106">MSRHETPARKGVAQRRVAILGPQHPNVLALVQESGETIAHDFREAEIVHLTVHESETADALADALGTARVVVMHQLPTSLEVADLDDLAAQAEAAGTVVAVPFVHRYYPMVRLARRRVRSATPGPLHMLHGWATPDAVSAWCDLLEFITSHRVQRLVTTTVAATSVHSADGRADTPGALGMLFETDRGAAGTLAVSQTRPVEGGTLLLALDGVEESIVFHEGRPEVLDVMGLRATQRFQRGVGADVSRYSTQPAGYPQGYRDCWTSFVADAHSAADGRAPDGLPTLADLVRAARLAAAIRESVQSATWAEVDPDSELDPLNITEGKTA</sequence>
<dbReference type="SUPFAM" id="SSF51735">
    <property type="entry name" value="NAD(P)-binding Rossmann-fold domains"/>
    <property type="match status" value="1"/>
</dbReference>
<protein>
    <recommendedName>
        <fullName evidence="4">Gfo/Idh/MocA-like oxidoreductase N-terminal domain-containing protein</fullName>
    </recommendedName>
</protein>
<dbReference type="EMBL" id="BAAAPB010000002">
    <property type="protein sequence ID" value="GAA1964539.1"/>
    <property type="molecule type" value="Genomic_DNA"/>
</dbReference>
<evidence type="ECO:0000313" key="2">
    <source>
        <dbReference type="EMBL" id="GAA1964539.1"/>
    </source>
</evidence>
<organism evidence="2 3">
    <name type="scientific">Nocardioides panacihumi</name>
    <dbReference type="NCBI Taxonomy" id="400774"/>
    <lineage>
        <taxon>Bacteria</taxon>
        <taxon>Bacillati</taxon>
        <taxon>Actinomycetota</taxon>
        <taxon>Actinomycetes</taxon>
        <taxon>Propionibacteriales</taxon>
        <taxon>Nocardioidaceae</taxon>
        <taxon>Nocardioides</taxon>
    </lineage>
</organism>
<evidence type="ECO:0000313" key="3">
    <source>
        <dbReference type="Proteomes" id="UP001500571"/>
    </source>
</evidence>
<accession>A0ABN2R738</accession>
<name>A0ABN2R738_9ACTN</name>
<dbReference type="InterPro" id="IPR036291">
    <property type="entry name" value="NAD(P)-bd_dom_sf"/>
</dbReference>
<dbReference type="RefSeq" id="WP_344045282.1">
    <property type="nucleotide sequence ID" value="NZ_BAAAPB010000002.1"/>
</dbReference>
<dbReference type="Gene3D" id="3.30.360.10">
    <property type="entry name" value="Dihydrodipicolinate Reductase, domain 2"/>
    <property type="match status" value="1"/>
</dbReference>
<proteinExistence type="predicted"/>
<evidence type="ECO:0008006" key="4">
    <source>
        <dbReference type="Google" id="ProtNLM"/>
    </source>
</evidence>
<keyword evidence="3" id="KW-1185">Reference proteome</keyword>
<comment type="caution">
    <text evidence="2">The sequence shown here is derived from an EMBL/GenBank/DDBJ whole genome shotgun (WGS) entry which is preliminary data.</text>
</comment>